<name>A0A6J5QWD0_9CAUD</name>
<protein>
    <submittedName>
        <fullName evidence="1">Calcineurin-like phosphoesterase domain, ApaH type</fullName>
    </submittedName>
</protein>
<gene>
    <name evidence="1" type="ORF">UFOVP1130_100</name>
</gene>
<dbReference type="SUPFAM" id="SSF56300">
    <property type="entry name" value="Metallo-dependent phosphatases"/>
    <property type="match status" value="1"/>
</dbReference>
<dbReference type="InterPro" id="IPR029052">
    <property type="entry name" value="Metallo-depent_PP-like"/>
</dbReference>
<proteinExistence type="predicted"/>
<reference evidence="1" key="1">
    <citation type="submission" date="2020-05" db="EMBL/GenBank/DDBJ databases">
        <authorList>
            <person name="Chiriac C."/>
            <person name="Salcher M."/>
            <person name="Ghai R."/>
            <person name="Kavagutti S V."/>
        </authorList>
    </citation>
    <scope>NUCLEOTIDE SEQUENCE</scope>
</reference>
<organism evidence="1">
    <name type="scientific">uncultured Caudovirales phage</name>
    <dbReference type="NCBI Taxonomy" id="2100421"/>
    <lineage>
        <taxon>Viruses</taxon>
        <taxon>Duplodnaviria</taxon>
        <taxon>Heunggongvirae</taxon>
        <taxon>Uroviricota</taxon>
        <taxon>Caudoviricetes</taxon>
        <taxon>Peduoviridae</taxon>
        <taxon>Maltschvirus</taxon>
        <taxon>Maltschvirus maltsch</taxon>
    </lineage>
</organism>
<dbReference type="EMBL" id="LR797078">
    <property type="protein sequence ID" value="CAB4185681.1"/>
    <property type="molecule type" value="Genomic_DNA"/>
</dbReference>
<sequence>MSELADALSNPPQDKSKLLGKLVEMLERKNIDINEIGDVRKVKLYQSLTKDADGEAQIHDLAAIQFSPKWETGPEWPVVKQGPAVKMPPVTTKAKKPTTFKTCVVVPDIQIGYYRGRDGQLEPTHDEKAIQVCLKMIQDTQPEVIACVGDNLDFPEMGKYLTYPAYAQTTQASIDRATFFCAQMRAMAPNAKIIWLAGNHEERMPKYILVNAGVAYGLRKGNIPESWPVLSVPYLCRMDEFGVEYRPGYPAADYWVNEKLRIIHGDRVKSSGSTAHVYLNQEKTSVIYGHIHRIETAFKTREDFDGPRTIMAASPGCLARIDGAIPSTRGGVDLDGRPLTRYENWQQGLGIVQYEDSGAHRFSYDVIPIYDGWAMYNGKEYQAD</sequence>
<evidence type="ECO:0000313" key="1">
    <source>
        <dbReference type="EMBL" id="CAB4185681.1"/>
    </source>
</evidence>
<accession>A0A6J5QWD0</accession>